<dbReference type="EMBL" id="UZAM01010203">
    <property type="protein sequence ID" value="VDP11340.1"/>
    <property type="molecule type" value="Genomic_DNA"/>
</dbReference>
<gene>
    <name evidence="2" type="ORF">SBAD_LOCUS6972</name>
</gene>
<evidence type="ECO:0000313" key="3">
    <source>
        <dbReference type="Proteomes" id="UP000270296"/>
    </source>
</evidence>
<organism evidence="4">
    <name type="scientific">Soboliphyme baturini</name>
    <dbReference type="NCBI Taxonomy" id="241478"/>
    <lineage>
        <taxon>Eukaryota</taxon>
        <taxon>Metazoa</taxon>
        <taxon>Ecdysozoa</taxon>
        <taxon>Nematoda</taxon>
        <taxon>Enoplea</taxon>
        <taxon>Dorylaimia</taxon>
        <taxon>Dioctophymatida</taxon>
        <taxon>Dioctophymatoidea</taxon>
        <taxon>Soboliphymatidae</taxon>
        <taxon>Soboliphyme</taxon>
    </lineage>
</organism>
<name>A0A183ITM5_9BILA</name>
<dbReference type="AlphaFoldDB" id="A0A183ITM5"/>
<dbReference type="PROSITE" id="PS50948">
    <property type="entry name" value="PAN"/>
    <property type="match status" value="1"/>
</dbReference>
<keyword evidence="3" id="KW-1185">Reference proteome</keyword>
<dbReference type="Proteomes" id="UP000270296">
    <property type="component" value="Unassembled WGS sequence"/>
</dbReference>
<sequence>MLISECSGQLYFHPLPGTDSRETYAFSSATTLEECVETCFVKNDFCYSAIYDPQLDQSIRCQLSYVGSPYCKQNLTTHYAVTYEPVTIDCIWCIQIRGNESTTSSLPVSAIRPKGEMIEASSPDVHLSTTVMTETQKPFRTFPYNSRATRFKVTEATAAATTAAILPTRHTGTAITSTLGQQRQATTSRVSSIETRTRPMPSTATTQKFQAKAAVSSSSSSLTMITVPTTTTTAASSIADASFTRSSQMPSRSTASILQIDQDGSGALPERQEWPKTLSAERHHHKPETTVIDGSGVYPVSFAKAHVGRTYQRMTTPLMFETFGANSIAREESPDADTSEDA</sequence>
<evidence type="ECO:0000313" key="4">
    <source>
        <dbReference type="WBParaSite" id="SBAD_0000723701-mRNA-1"/>
    </source>
</evidence>
<reference evidence="4" key="1">
    <citation type="submission" date="2016-06" db="UniProtKB">
        <authorList>
            <consortium name="WormBaseParasite"/>
        </authorList>
    </citation>
    <scope>IDENTIFICATION</scope>
</reference>
<evidence type="ECO:0000313" key="2">
    <source>
        <dbReference type="EMBL" id="VDP11340.1"/>
    </source>
</evidence>
<proteinExistence type="predicted"/>
<evidence type="ECO:0000259" key="1">
    <source>
        <dbReference type="PROSITE" id="PS50948"/>
    </source>
</evidence>
<protein>
    <submittedName>
        <fullName evidence="4">Apple domain-containing protein</fullName>
    </submittedName>
</protein>
<dbReference type="WBParaSite" id="SBAD_0000723701-mRNA-1">
    <property type="protein sequence ID" value="SBAD_0000723701-mRNA-1"/>
    <property type="gene ID" value="SBAD_0000723701"/>
</dbReference>
<feature type="domain" description="Apple" evidence="1">
    <location>
        <begin position="6"/>
        <end position="90"/>
    </location>
</feature>
<accession>A0A183ITM5</accession>
<reference evidence="2 3" key="2">
    <citation type="submission" date="2018-11" db="EMBL/GenBank/DDBJ databases">
        <authorList>
            <consortium name="Pathogen Informatics"/>
        </authorList>
    </citation>
    <scope>NUCLEOTIDE SEQUENCE [LARGE SCALE GENOMIC DNA]</scope>
</reference>
<dbReference type="InterPro" id="IPR003609">
    <property type="entry name" value="Pan_app"/>
</dbReference>